<sequence>MNEEALEKVKRFLYEVRNAFATLEKSTFSPCYAIKCSSALFLPRSNYLEFDDDAGRDAVDAPVVTPASSASDDDDDDDSTKGNNENVDGECERNQPINKGLVVCRLRHCHPTAATLRDEGEGCKPRPSFNRYEISTFNYN</sequence>
<accession>A0AAN8PMK2</accession>
<name>A0AAN8PMK2_POLSC</name>
<evidence type="ECO:0000313" key="2">
    <source>
        <dbReference type="EMBL" id="KAK6639353.1"/>
    </source>
</evidence>
<organism evidence="2 3">
    <name type="scientific">Polyplax serrata</name>
    <name type="common">Common mouse louse</name>
    <dbReference type="NCBI Taxonomy" id="468196"/>
    <lineage>
        <taxon>Eukaryota</taxon>
        <taxon>Metazoa</taxon>
        <taxon>Ecdysozoa</taxon>
        <taxon>Arthropoda</taxon>
        <taxon>Hexapoda</taxon>
        <taxon>Insecta</taxon>
        <taxon>Pterygota</taxon>
        <taxon>Neoptera</taxon>
        <taxon>Paraneoptera</taxon>
        <taxon>Psocodea</taxon>
        <taxon>Troctomorpha</taxon>
        <taxon>Phthiraptera</taxon>
        <taxon>Anoplura</taxon>
        <taxon>Polyplacidae</taxon>
        <taxon>Polyplax</taxon>
    </lineage>
</organism>
<dbReference type="EMBL" id="JAWJWE010000003">
    <property type="protein sequence ID" value="KAK6639353.1"/>
    <property type="molecule type" value="Genomic_DNA"/>
</dbReference>
<feature type="region of interest" description="Disordered" evidence="1">
    <location>
        <begin position="59"/>
        <end position="93"/>
    </location>
</feature>
<proteinExistence type="predicted"/>
<evidence type="ECO:0000313" key="3">
    <source>
        <dbReference type="Proteomes" id="UP001372834"/>
    </source>
</evidence>
<gene>
    <name evidence="2" type="ORF">RUM43_007626</name>
</gene>
<protein>
    <submittedName>
        <fullName evidence="2">Uncharacterized protein</fullName>
    </submittedName>
</protein>
<evidence type="ECO:0000256" key="1">
    <source>
        <dbReference type="SAM" id="MobiDB-lite"/>
    </source>
</evidence>
<reference evidence="2 3" key="1">
    <citation type="submission" date="2023-10" db="EMBL/GenBank/DDBJ databases">
        <title>Genomes of two closely related lineages of the louse Polyplax serrata with different host specificities.</title>
        <authorList>
            <person name="Martinu J."/>
            <person name="Tarabai H."/>
            <person name="Stefka J."/>
            <person name="Hypsa V."/>
        </authorList>
    </citation>
    <scope>NUCLEOTIDE SEQUENCE [LARGE SCALE GENOMIC DNA]</scope>
    <source>
        <strain evidence="2">HR10_N</strain>
    </source>
</reference>
<dbReference type="AlphaFoldDB" id="A0AAN8PMK2"/>
<comment type="caution">
    <text evidence="2">The sequence shown here is derived from an EMBL/GenBank/DDBJ whole genome shotgun (WGS) entry which is preliminary data.</text>
</comment>
<dbReference type="Proteomes" id="UP001372834">
    <property type="component" value="Unassembled WGS sequence"/>
</dbReference>